<dbReference type="GeneID" id="85228644"/>
<dbReference type="RefSeq" id="WP_317136870.1">
    <property type="nucleotide sequence ID" value="NZ_CP043875.1"/>
</dbReference>
<dbReference type="SUPFAM" id="SSF53706">
    <property type="entry name" value="Formate dehydrogenase/DMSO reductase, domains 1-3"/>
    <property type="match status" value="1"/>
</dbReference>
<dbReference type="CDD" id="cd02761">
    <property type="entry name" value="MopB_FmdB-FwdB"/>
    <property type="match status" value="1"/>
</dbReference>
<evidence type="ECO:0000313" key="4">
    <source>
        <dbReference type="Proteomes" id="UP001301797"/>
    </source>
</evidence>
<dbReference type="PANTHER" id="PTHR43105:SF14">
    <property type="entry name" value="FORMATE DEHYDROGENASE H"/>
    <property type="match status" value="1"/>
</dbReference>
<keyword evidence="1" id="KW-0560">Oxidoreductase</keyword>
<dbReference type="GO" id="GO:0022904">
    <property type="term" value="P:respiratory electron transport chain"/>
    <property type="evidence" value="ECO:0007669"/>
    <property type="project" value="TreeGrafter"/>
</dbReference>
<feature type="domain" description="Molybdopterin oxidoreductase" evidence="2">
    <location>
        <begin position="46"/>
        <end position="407"/>
    </location>
</feature>
<name>A0AA97FB36_9EURY</name>
<proteinExistence type="predicted"/>
<dbReference type="GO" id="GO:0018493">
    <property type="term" value="F:formylmethanofuran dehydrogenase activity"/>
    <property type="evidence" value="ECO:0007669"/>
    <property type="project" value="InterPro"/>
</dbReference>
<evidence type="ECO:0000259" key="2">
    <source>
        <dbReference type="Pfam" id="PF00384"/>
    </source>
</evidence>
<dbReference type="NCBIfam" id="TIGR03129">
    <property type="entry name" value="one_C_dehyd_B"/>
    <property type="match status" value="1"/>
</dbReference>
<gene>
    <name evidence="3" type="ORF">F1737_00705</name>
</gene>
<dbReference type="PIRSF" id="PIRSF005646">
    <property type="entry name" value="FwdB"/>
    <property type="match status" value="1"/>
</dbReference>
<dbReference type="Pfam" id="PF00384">
    <property type="entry name" value="Molybdopterin"/>
    <property type="match status" value="1"/>
</dbReference>
<dbReference type="EMBL" id="CP043875">
    <property type="protein sequence ID" value="WOF15302.1"/>
    <property type="molecule type" value="Genomic_DNA"/>
</dbReference>
<dbReference type="AlphaFoldDB" id="A0AA97FB36"/>
<evidence type="ECO:0000313" key="3">
    <source>
        <dbReference type="EMBL" id="WOF15302.1"/>
    </source>
</evidence>
<dbReference type="GO" id="GO:0015948">
    <property type="term" value="P:methanogenesis"/>
    <property type="evidence" value="ECO:0007669"/>
    <property type="project" value="InterPro"/>
</dbReference>
<dbReference type="KEGG" id="mefw:F1737_00705"/>
<sequence length="434" mass="48046">MKKTNVICPFCGCLCDDLTVNIEDNKITGVDNGCALASSKFLNTERLEKPLIKRGGKLVETSYDEAIESSVEILSNAKRPLLFGWSGTQGEAQCKGVHICELLGGVIDNTSSVCHGPSILAIQEVGHPGCTLGQVKNRADLIIYWGCNPVDAHPRHMSRYTTYADGFFLDNAFRERKMIVVDVRKTESANVADEFVRIKPGGDYAVISALRAMIRGKSKSIPDSVAGVSKSQLERVVKMCKEAKFGAIFFGLGMTMSPNKYKNVRNAIELVDEMSRHTKFTITPMRGHWNVYGSNEVFTWMTGYPYGIDFSRGIAFYNPGETTAVDMLSRKECDALLVVASDPGAHFPKKCLEHMADIPVIQIDPHLNCTSHFADIQIPVAITGVETDGTAYRMDGIPLRTKKVIETERPTDTEVLEKMYKKILEAKGKCTHCW</sequence>
<organism evidence="3 4">
    <name type="scientific">Methanochimaera problematica</name>
    <dbReference type="NCBI Taxonomy" id="2609417"/>
    <lineage>
        <taxon>Archaea</taxon>
        <taxon>Methanobacteriati</taxon>
        <taxon>Methanobacteriota</taxon>
        <taxon>Stenosarchaea group</taxon>
        <taxon>Methanomicrobia</taxon>
        <taxon>Methanomicrobiales</taxon>
        <taxon>Methanomicrobiaceae</taxon>
        <taxon>Methanochimaera</taxon>
    </lineage>
</organism>
<accession>A0AA97FB36</accession>
<dbReference type="PANTHER" id="PTHR43105">
    <property type="entry name" value="RESPIRATORY NITRATE REDUCTASE"/>
    <property type="match status" value="1"/>
</dbReference>
<protein>
    <submittedName>
        <fullName evidence="3">Formylmethanofuran dehydrogenase subunit B</fullName>
    </submittedName>
</protein>
<dbReference type="Gene3D" id="3.40.50.740">
    <property type="match status" value="1"/>
</dbReference>
<dbReference type="InterPro" id="IPR050123">
    <property type="entry name" value="Prok_molybdopt-oxidoreductase"/>
</dbReference>
<dbReference type="GO" id="GO:0003954">
    <property type="term" value="F:NADH dehydrogenase activity"/>
    <property type="evidence" value="ECO:0007669"/>
    <property type="project" value="TreeGrafter"/>
</dbReference>
<dbReference type="InterPro" id="IPR016457">
    <property type="entry name" value="Formylmethanofuran_DH_bsu"/>
</dbReference>
<keyword evidence="4" id="KW-1185">Reference proteome</keyword>
<dbReference type="InterPro" id="IPR006656">
    <property type="entry name" value="Mopterin_OxRdtase"/>
</dbReference>
<dbReference type="GO" id="GO:0016020">
    <property type="term" value="C:membrane"/>
    <property type="evidence" value="ECO:0007669"/>
    <property type="project" value="TreeGrafter"/>
</dbReference>
<dbReference type="Proteomes" id="UP001301797">
    <property type="component" value="Chromosome"/>
</dbReference>
<reference evidence="3 4" key="1">
    <citation type="submission" date="2019-09" db="EMBL/GenBank/DDBJ databases">
        <title>The complete genome of Methanoplanus sp. FWC-SCC4.</title>
        <authorList>
            <person name="Chen S.-C."/>
            <person name="Zhou Y.-Z."/>
            <person name="Lai M.-C."/>
        </authorList>
    </citation>
    <scope>NUCLEOTIDE SEQUENCE [LARGE SCALE GENOMIC DNA]</scope>
    <source>
        <strain evidence="3 4">FWC-SCC4</strain>
    </source>
</reference>
<dbReference type="Gene3D" id="3.40.228.10">
    <property type="entry name" value="Dimethylsulfoxide Reductase, domain 2"/>
    <property type="match status" value="2"/>
</dbReference>
<evidence type="ECO:0000256" key="1">
    <source>
        <dbReference type="ARBA" id="ARBA00023002"/>
    </source>
</evidence>